<accession>A0A7D8Z0R6</accession>
<dbReference type="PANTHER" id="PTHR10963:SF24">
    <property type="entry name" value="GLYCOSIDASE C21B10.07-RELATED"/>
    <property type="match status" value="1"/>
</dbReference>
<reference evidence="3 4" key="1">
    <citation type="submission" date="2018-05" db="EMBL/GenBank/DDBJ databases">
        <title>Whole genome sequencing for identification of molecular markers to develop diagnostic detection tools for the regulated plant pathogen Lachnellula willkommii.</title>
        <authorList>
            <person name="Giroux E."/>
            <person name="Bilodeau G."/>
        </authorList>
    </citation>
    <scope>NUCLEOTIDE SEQUENCE [LARGE SCALE GENOMIC DNA]</scope>
    <source>
        <strain evidence="3 4">CBS 625.97</strain>
    </source>
</reference>
<protein>
    <submittedName>
        <fullName evidence="3">Galactan endo-beta-1,3-galactanase</fullName>
    </submittedName>
</protein>
<dbReference type="Gene3D" id="2.60.120.200">
    <property type="match status" value="1"/>
</dbReference>
<dbReference type="OrthoDB" id="4524534at2759"/>
<dbReference type="GO" id="GO:0004553">
    <property type="term" value="F:hydrolase activity, hydrolyzing O-glycosyl compounds"/>
    <property type="evidence" value="ECO:0007669"/>
    <property type="project" value="InterPro"/>
</dbReference>
<dbReference type="PROSITE" id="PS51762">
    <property type="entry name" value="GH16_2"/>
    <property type="match status" value="1"/>
</dbReference>
<feature type="domain" description="GH16" evidence="2">
    <location>
        <begin position="1"/>
        <end position="283"/>
    </location>
</feature>
<dbReference type="Pfam" id="PF00722">
    <property type="entry name" value="Glyco_hydro_16"/>
    <property type="match status" value="1"/>
</dbReference>
<dbReference type="InterPro" id="IPR050546">
    <property type="entry name" value="Glycosyl_Hydrlase_16"/>
</dbReference>
<sequence>MFYPSFPSLIFCATFSTVLCQQQPTATVIPKSCFDSQADFNASFIDLYPWGTDHNGAARMNASYISISDQTLTLTAQRVSGQAPAYSGGQTIAIDYLSGTVSAKQNFSVAPGGGYDFTGDFQAPVAKGTWPAFWLTGVDSWPPEIDLAEWKGSGNISFNTFNTSSQVAALNVNYADPGSFHTIKGEVRDENGEDVSIKFYLDGSLVTTQYGKGFVGQLMYFAASMEEIRAEWNLTSAYAERQVANGVVFFIRIIDLQMEGSSGSPGPTTNTTYSVRNLEVLSYNP</sequence>
<dbReference type="Proteomes" id="UP000481288">
    <property type="component" value="Unassembled WGS sequence"/>
</dbReference>
<evidence type="ECO:0000313" key="4">
    <source>
        <dbReference type="Proteomes" id="UP000481288"/>
    </source>
</evidence>
<proteinExistence type="predicted"/>
<feature type="signal peptide" evidence="1">
    <location>
        <begin position="1"/>
        <end position="20"/>
    </location>
</feature>
<gene>
    <name evidence="3" type="primary">EN3GAL</name>
    <name evidence="3" type="ORF">LCER1_G004786</name>
</gene>
<dbReference type="GO" id="GO:0009251">
    <property type="term" value="P:glucan catabolic process"/>
    <property type="evidence" value="ECO:0007669"/>
    <property type="project" value="TreeGrafter"/>
</dbReference>
<dbReference type="InterPro" id="IPR013320">
    <property type="entry name" value="ConA-like_dom_sf"/>
</dbReference>
<dbReference type="SUPFAM" id="SSF49899">
    <property type="entry name" value="Concanavalin A-like lectins/glucanases"/>
    <property type="match status" value="1"/>
</dbReference>
<keyword evidence="1" id="KW-0732">Signal</keyword>
<name>A0A7D8Z0R6_9HELO</name>
<evidence type="ECO:0000259" key="2">
    <source>
        <dbReference type="PROSITE" id="PS51762"/>
    </source>
</evidence>
<feature type="chain" id="PRO_5028987964" evidence="1">
    <location>
        <begin position="21"/>
        <end position="285"/>
    </location>
</feature>
<comment type="caution">
    <text evidence="3">The sequence shown here is derived from an EMBL/GenBank/DDBJ whole genome shotgun (WGS) entry which is preliminary data.</text>
</comment>
<keyword evidence="4" id="KW-1185">Reference proteome</keyword>
<evidence type="ECO:0000313" key="3">
    <source>
        <dbReference type="EMBL" id="TVY53756.1"/>
    </source>
</evidence>
<dbReference type="AlphaFoldDB" id="A0A7D8Z0R6"/>
<dbReference type="InterPro" id="IPR000757">
    <property type="entry name" value="Beta-glucanase-like"/>
</dbReference>
<dbReference type="PANTHER" id="PTHR10963">
    <property type="entry name" value="GLYCOSYL HYDROLASE-RELATED"/>
    <property type="match status" value="1"/>
</dbReference>
<dbReference type="EMBL" id="QGMG01000415">
    <property type="protein sequence ID" value="TVY53756.1"/>
    <property type="molecule type" value="Genomic_DNA"/>
</dbReference>
<organism evidence="3 4">
    <name type="scientific">Lachnellula cervina</name>
    <dbReference type="NCBI Taxonomy" id="1316786"/>
    <lineage>
        <taxon>Eukaryota</taxon>
        <taxon>Fungi</taxon>
        <taxon>Dikarya</taxon>
        <taxon>Ascomycota</taxon>
        <taxon>Pezizomycotina</taxon>
        <taxon>Leotiomycetes</taxon>
        <taxon>Helotiales</taxon>
        <taxon>Lachnaceae</taxon>
        <taxon>Lachnellula</taxon>
    </lineage>
</organism>
<evidence type="ECO:0000256" key="1">
    <source>
        <dbReference type="SAM" id="SignalP"/>
    </source>
</evidence>